<comment type="caution">
    <text evidence="1">The sequence shown here is derived from an EMBL/GenBank/DDBJ whole genome shotgun (WGS) entry which is preliminary data.</text>
</comment>
<sequence>MYSFEDGYRDSYSSRVINEAPEAPVSVVTASLRTRYRANSMVRLQRDVLH</sequence>
<protein>
    <submittedName>
        <fullName evidence="1">Uncharacterized protein</fullName>
    </submittedName>
</protein>
<reference evidence="1" key="1">
    <citation type="journal article" date="2021" name="Environ. Microbiol.">
        <title>Gene family expansions and transcriptome signatures uncover fungal adaptations to wood decay.</title>
        <authorList>
            <person name="Hage H."/>
            <person name="Miyauchi S."/>
            <person name="Viragh M."/>
            <person name="Drula E."/>
            <person name="Min B."/>
            <person name="Chaduli D."/>
            <person name="Navarro D."/>
            <person name="Favel A."/>
            <person name="Norest M."/>
            <person name="Lesage-Meessen L."/>
            <person name="Balint B."/>
            <person name="Merenyi Z."/>
            <person name="de Eugenio L."/>
            <person name="Morin E."/>
            <person name="Martinez A.T."/>
            <person name="Baldrian P."/>
            <person name="Stursova M."/>
            <person name="Martinez M.J."/>
            <person name="Novotny C."/>
            <person name="Magnuson J.K."/>
            <person name="Spatafora J.W."/>
            <person name="Maurice S."/>
            <person name="Pangilinan J."/>
            <person name="Andreopoulos W."/>
            <person name="LaButti K."/>
            <person name="Hundley H."/>
            <person name="Na H."/>
            <person name="Kuo A."/>
            <person name="Barry K."/>
            <person name="Lipzen A."/>
            <person name="Henrissat B."/>
            <person name="Riley R."/>
            <person name="Ahrendt S."/>
            <person name="Nagy L.G."/>
            <person name="Grigoriev I.V."/>
            <person name="Martin F."/>
            <person name="Rosso M.N."/>
        </authorList>
    </citation>
    <scope>NUCLEOTIDE SEQUENCE</scope>
    <source>
        <strain evidence="1">CBS 384.51</strain>
    </source>
</reference>
<proteinExistence type="predicted"/>
<dbReference type="Proteomes" id="UP001055072">
    <property type="component" value="Unassembled WGS sequence"/>
</dbReference>
<evidence type="ECO:0000313" key="1">
    <source>
        <dbReference type="EMBL" id="KAI0084243.1"/>
    </source>
</evidence>
<dbReference type="EMBL" id="MU274945">
    <property type="protein sequence ID" value="KAI0084243.1"/>
    <property type="molecule type" value="Genomic_DNA"/>
</dbReference>
<keyword evidence="2" id="KW-1185">Reference proteome</keyword>
<evidence type="ECO:0000313" key="2">
    <source>
        <dbReference type="Proteomes" id="UP001055072"/>
    </source>
</evidence>
<organism evidence="1 2">
    <name type="scientific">Irpex rosettiformis</name>
    <dbReference type="NCBI Taxonomy" id="378272"/>
    <lineage>
        <taxon>Eukaryota</taxon>
        <taxon>Fungi</taxon>
        <taxon>Dikarya</taxon>
        <taxon>Basidiomycota</taxon>
        <taxon>Agaricomycotina</taxon>
        <taxon>Agaricomycetes</taxon>
        <taxon>Polyporales</taxon>
        <taxon>Irpicaceae</taxon>
        <taxon>Irpex</taxon>
    </lineage>
</organism>
<accession>A0ACB8TQD8</accession>
<name>A0ACB8TQD8_9APHY</name>
<gene>
    <name evidence="1" type="ORF">BDY19DRAFT_1060441</name>
</gene>